<organism evidence="2 3">
    <name type="scientific">Artemisia annua</name>
    <name type="common">Sweet wormwood</name>
    <dbReference type="NCBI Taxonomy" id="35608"/>
    <lineage>
        <taxon>Eukaryota</taxon>
        <taxon>Viridiplantae</taxon>
        <taxon>Streptophyta</taxon>
        <taxon>Embryophyta</taxon>
        <taxon>Tracheophyta</taxon>
        <taxon>Spermatophyta</taxon>
        <taxon>Magnoliopsida</taxon>
        <taxon>eudicotyledons</taxon>
        <taxon>Gunneridae</taxon>
        <taxon>Pentapetalae</taxon>
        <taxon>asterids</taxon>
        <taxon>campanulids</taxon>
        <taxon>Asterales</taxon>
        <taxon>Asteraceae</taxon>
        <taxon>Asteroideae</taxon>
        <taxon>Anthemideae</taxon>
        <taxon>Artemisiinae</taxon>
        <taxon>Artemisia</taxon>
    </lineage>
</organism>
<dbReference type="PANTHER" id="PTHR34046:SF7">
    <property type="entry name" value="DUF740 FAMILY PROTEIN"/>
    <property type="match status" value="1"/>
</dbReference>
<comment type="caution">
    <text evidence="2">The sequence shown here is derived from an EMBL/GenBank/DDBJ whole genome shotgun (WGS) entry which is preliminary data.</text>
</comment>
<dbReference type="OrthoDB" id="688136at2759"/>
<dbReference type="AlphaFoldDB" id="A0A2U1PP64"/>
<keyword evidence="3" id="KW-1185">Reference proteome</keyword>
<dbReference type="Proteomes" id="UP000245207">
    <property type="component" value="Unassembled WGS sequence"/>
</dbReference>
<dbReference type="EMBL" id="PKPP01000901">
    <property type="protein sequence ID" value="PWA87563.1"/>
    <property type="molecule type" value="Genomic_DNA"/>
</dbReference>
<dbReference type="Pfam" id="PF05340">
    <property type="entry name" value="DUF740"/>
    <property type="match status" value="1"/>
</dbReference>
<gene>
    <name evidence="2" type="ORF">CTI12_AA128600</name>
</gene>
<protein>
    <submittedName>
        <fullName evidence="2">Uncharacterized protein</fullName>
    </submittedName>
</protein>
<sequence length="178" mass="20126">MNPHRNLTYITFHKPYIYNIKITKPPNHAKLANPSNIYSIYIYKVTNPITHKMNNNRRRAPSSSSKKCKKHPKHEQSPGVCSLCLRDRLAKISKSSSRVIAYDSSCSSSSVSSVSSVSSCSSYVASPMHDYRKGKLKKSKSMAFVSEKIVENDAKKKGGFWSKLMHSRTVREILTTRV</sequence>
<reference evidence="2 3" key="1">
    <citation type="journal article" date="2018" name="Mol. Plant">
        <title>The genome of Artemisia annua provides insight into the evolution of Asteraceae family and artemisinin biosynthesis.</title>
        <authorList>
            <person name="Shen Q."/>
            <person name="Zhang L."/>
            <person name="Liao Z."/>
            <person name="Wang S."/>
            <person name="Yan T."/>
            <person name="Shi P."/>
            <person name="Liu M."/>
            <person name="Fu X."/>
            <person name="Pan Q."/>
            <person name="Wang Y."/>
            <person name="Lv Z."/>
            <person name="Lu X."/>
            <person name="Zhang F."/>
            <person name="Jiang W."/>
            <person name="Ma Y."/>
            <person name="Chen M."/>
            <person name="Hao X."/>
            <person name="Li L."/>
            <person name="Tang Y."/>
            <person name="Lv G."/>
            <person name="Zhou Y."/>
            <person name="Sun X."/>
            <person name="Brodelius P.E."/>
            <person name="Rose J.K.C."/>
            <person name="Tang K."/>
        </authorList>
    </citation>
    <scope>NUCLEOTIDE SEQUENCE [LARGE SCALE GENOMIC DNA]</scope>
    <source>
        <strain evidence="3">cv. Huhao1</strain>
        <tissue evidence="2">Leaf</tissue>
    </source>
</reference>
<accession>A0A2U1PP64</accession>
<dbReference type="InterPro" id="IPR008004">
    <property type="entry name" value="OCTOPUS-like"/>
</dbReference>
<proteinExistence type="predicted"/>
<evidence type="ECO:0000313" key="2">
    <source>
        <dbReference type="EMBL" id="PWA87563.1"/>
    </source>
</evidence>
<evidence type="ECO:0000313" key="3">
    <source>
        <dbReference type="Proteomes" id="UP000245207"/>
    </source>
</evidence>
<name>A0A2U1PP64_ARTAN</name>
<feature type="compositionally biased region" description="Basic residues" evidence="1">
    <location>
        <begin position="54"/>
        <end position="73"/>
    </location>
</feature>
<feature type="region of interest" description="Disordered" evidence="1">
    <location>
        <begin position="51"/>
        <end position="77"/>
    </location>
</feature>
<evidence type="ECO:0000256" key="1">
    <source>
        <dbReference type="SAM" id="MobiDB-lite"/>
    </source>
</evidence>
<dbReference type="PANTHER" id="PTHR34046">
    <property type="entry name" value="OS06G0218800 PROTEIN"/>
    <property type="match status" value="1"/>
</dbReference>